<evidence type="ECO:0000256" key="1">
    <source>
        <dbReference type="ARBA" id="ARBA00022490"/>
    </source>
</evidence>
<comment type="caution">
    <text evidence="5">Lacks conserved residue(s) required for the propagation of feature annotation.</text>
</comment>
<dbReference type="EMBL" id="KQ474075">
    <property type="protein sequence ID" value="KPV76697.1"/>
    <property type="molecule type" value="Genomic_DNA"/>
</dbReference>
<dbReference type="OMA" id="FMDKRDN"/>
<keyword evidence="4 5" id="KW-0648">Protein biosynthesis</keyword>
<dbReference type="GO" id="GO:0098808">
    <property type="term" value="F:mRNA cap binding"/>
    <property type="evidence" value="ECO:0007669"/>
    <property type="project" value="UniProtKB-UniRule"/>
</dbReference>
<dbReference type="PANTHER" id="PTHR12399">
    <property type="entry name" value="EUKARYOTIC TRANSLATION INITIATION FACTOR 3 SUBUNIT 7"/>
    <property type="match status" value="1"/>
</dbReference>
<gene>
    <name evidence="7" type="ORF">RHOBADRAFT_31321</name>
</gene>
<keyword evidence="2 5" id="KW-0396">Initiation factor</keyword>
<evidence type="ECO:0000256" key="5">
    <source>
        <dbReference type="HAMAP-Rule" id="MF_03003"/>
    </source>
</evidence>
<dbReference type="PANTHER" id="PTHR12399:SF0">
    <property type="entry name" value="EUKARYOTIC TRANSLATION INITIATION FACTOR 3 SUBUNIT D"/>
    <property type="match status" value="1"/>
</dbReference>
<dbReference type="STRING" id="578459.A0A194S7Y0"/>
<comment type="similarity">
    <text evidence="5">Belongs to the eIF-3 subunit D family.</text>
</comment>
<dbReference type="InterPro" id="IPR007783">
    <property type="entry name" value="eIF3d"/>
</dbReference>
<dbReference type="GO" id="GO:0003743">
    <property type="term" value="F:translation initiation factor activity"/>
    <property type="evidence" value="ECO:0007669"/>
    <property type="project" value="UniProtKB-UniRule"/>
</dbReference>
<dbReference type="RefSeq" id="XP_018272746.1">
    <property type="nucleotide sequence ID" value="XM_018412959.1"/>
</dbReference>
<comment type="subcellular location">
    <subcellularLocation>
        <location evidence="5">Cytoplasm</location>
    </subcellularLocation>
</comment>
<evidence type="ECO:0000256" key="3">
    <source>
        <dbReference type="ARBA" id="ARBA00022884"/>
    </source>
</evidence>
<proteinExistence type="inferred from homology"/>
<feature type="region of interest" description="Disordered" evidence="6">
    <location>
        <begin position="119"/>
        <end position="193"/>
    </location>
</feature>
<accession>A0A194S7Y0</accession>
<name>A0A194S7Y0_RHOGW</name>
<dbReference type="HAMAP" id="MF_03003">
    <property type="entry name" value="eIF3d"/>
    <property type="match status" value="1"/>
</dbReference>
<dbReference type="GO" id="GO:0001732">
    <property type="term" value="P:formation of cytoplasmic translation initiation complex"/>
    <property type="evidence" value="ECO:0007669"/>
    <property type="project" value="UniProtKB-UniRule"/>
</dbReference>
<dbReference type="GO" id="GO:0033290">
    <property type="term" value="C:eukaryotic 48S preinitiation complex"/>
    <property type="evidence" value="ECO:0007669"/>
    <property type="project" value="UniProtKB-UniRule"/>
</dbReference>
<dbReference type="GeneID" id="28973408"/>
<sequence>MASLSSLIQSVVDNETGGFGPSPSHLPVQFADIPYAPFSKNDKLGRVVDWNQEGAGTSSGGPTGGAGASGPAAGGAGQQRGGNKYGREPKEAFGAASAGTFAYFHDEDEASFSVVAGGASAKKPGQGQGGGLAARQGNRQGQQGGRPGQNRPFQPGQRGAQGAQGQQGRPQQGQQGGRYQNNGRQQNGRWNNWGKDARVREPSVQVQSDWVPLEDIEFSRLAKLRLEVDVDEAQTLSNHGFLYEYDRTYDKVNTKNDKPLQVVDRVRYNPTTSDDPIMQEYAAKDKARVFVTDSILSMLMTAQRSVYPWDIVITRDGDKLFIDKRDGGPFACPSVPPADYPSVNENAADPPLENDKDTLNSPSALSLEATYINQNFAFQVVREDASARHELEHPNPFYQADMETEPLASCAFRYRKFDLSITEEEEVHLVVRTEVDAFTQPAQGSANAGSDEPSLITIKTLNEWDSRAQGSGGAPDWRTKLDSQRGAVVATEMKNNSSKLARWALQSVLAGAEQMKMGYVSRANPRDSSRHTILGTQWYKPREFLAQMNVNLANGWGIVRTIVDLCFKQPEGKFVLMRDPMNPVIKLYRVPMDAFEQGDDLLDESVLASAAASDNGI</sequence>
<dbReference type="GO" id="GO:0016282">
    <property type="term" value="C:eukaryotic 43S preinitiation complex"/>
    <property type="evidence" value="ECO:0007669"/>
    <property type="project" value="UniProtKB-UniRule"/>
</dbReference>
<dbReference type="AlphaFoldDB" id="A0A194S7Y0"/>
<evidence type="ECO:0000313" key="8">
    <source>
        <dbReference type="Proteomes" id="UP000053890"/>
    </source>
</evidence>
<dbReference type="GO" id="GO:0002191">
    <property type="term" value="P:cap-dependent translational initiation"/>
    <property type="evidence" value="ECO:0007669"/>
    <property type="project" value="UniProtKB-UniRule"/>
</dbReference>
<dbReference type="GO" id="GO:0005852">
    <property type="term" value="C:eukaryotic translation initiation factor 3 complex"/>
    <property type="evidence" value="ECO:0007669"/>
    <property type="project" value="UniProtKB-UniRule"/>
</dbReference>
<evidence type="ECO:0000313" key="7">
    <source>
        <dbReference type="EMBL" id="KPV76697.1"/>
    </source>
</evidence>
<feature type="region of interest" description="Disordered" evidence="6">
    <location>
        <begin position="334"/>
        <end position="355"/>
    </location>
</feature>
<comment type="domain">
    <text evidence="5">The RNA gate region regulates mRNA cap recognition to prevent promiscuous mRNA-binding before assembly of eif3d into the full eukaryotic translation initiation factor 3 (eIF-3) complex.</text>
</comment>
<feature type="compositionally biased region" description="Low complexity" evidence="6">
    <location>
        <begin position="148"/>
        <end position="193"/>
    </location>
</feature>
<feature type="region of interest" description="Disordered" evidence="6">
    <location>
        <begin position="51"/>
        <end position="89"/>
    </location>
</feature>
<dbReference type="PIRSF" id="PIRSF016281">
    <property type="entry name" value="EIF-3_zeta"/>
    <property type="match status" value="1"/>
</dbReference>
<dbReference type="Pfam" id="PF05091">
    <property type="entry name" value="eIF-3_zeta"/>
    <property type="match status" value="1"/>
</dbReference>
<comment type="function">
    <text evidence="5">mRNA cap-binding component of the eukaryotic translation initiation factor 3 (eIF-3) complex, which is involved in protein synthesis of a specialized repertoire of mRNAs and, together with other initiation factors, stimulates binding of mRNA and methionyl-tRNAi to the 40S ribosome. The eIF-3 complex specifically targets and initiates translation of a subset of mRNAs involved in cell proliferation. In the eIF-3 complex, eif3d specifically recognizes and binds the 7-methylguanosine cap of a subset of mRNAs.</text>
</comment>
<comment type="subunit">
    <text evidence="5">Component of the eukaryotic translation initiation factor 3 (eIF-3) complex.</text>
</comment>
<evidence type="ECO:0000256" key="6">
    <source>
        <dbReference type="SAM" id="MobiDB-lite"/>
    </source>
</evidence>
<organism evidence="7 8">
    <name type="scientific">Rhodotorula graminis (strain WP1)</name>
    <dbReference type="NCBI Taxonomy" id="578459"/>
    <lineage>
        <taxon>Eukaryota</taxon>
        <taxon>Fungi</taxon>
        <taxon>Dikarya</taxon>
        <taxon>Basidiomycota</taxon>
        <taxon>Pucciniomycotina</taxon>
        <taxon>Microbotryomycetes</taxon>
        <taxon>Sporidiobolales</taxon>
        <taxon>Sporidiobolaceae</taxon>
        <taxon>Rhodotorula</taxon>
    </lineage>
</organism>
<feature type="compositionally biased region" description="Gly residues" evidence="6">
    <location>
        <begin position="57"/>
        <end position="84"/>
    </location>
</feature>
<keyword evidence="1 5" id="KW-0963">Cytoplasm</keyword>
<reference evidence="7 8" key="1">
    <citation type="journal article" date="2015" name="Front. Microbiol.">
        <title>Genome sequence of the plant growth promoting endophytic yeast Rhodotorula graminis WP1.</title>
        <authorList>
            <person name="Firrincieli A."/>
            <person name="Otillar R."/>
            <person name="Salamov A."/>
            <person name="Schmutz J."/>
            <person name="Khan Z."/>
            <person name="Redman R.S."/>
            <person name="Fleck N.D."/>
            <person name="Lindquist E."/>
            <person name="Grigoriev I.V."/>
            <person name="Doty S.L."/>
        </authorList>
    </citation>
    <scope>NUCLEOTIDE SEQUENCE [LARGE SCALE GENOMIC DNA]</scope>
    <source>
        <strain evidence="7 8">WP1</strain>
    </source>
</reference>
<evidence type="ECO:0000256" key="4">
    <source>
        <dbReference type="ARBA" id="ARBA00022917"/>
    </source>
</evidence>
<dbReference type="Proteomes" id="UP000053890">
    <property type="component" value="Unassembled WGS sequence"/>
</dbReference>
<keyword evidence="8" id="KW-1185">Reference proteome</keyword>
<evidence type="ECO:0000256" key="2">
    <source>
        <dbReference type="ARBA" id="ARBA00022540"/>
    </source>
</evidence>
<protein>
    <recommendedName>
        <fullName evidence="5">Eukaryotic translation initiation factor 3 subunit D</fullName>
        <shortName evidence="5">eIF3d</shortName>
    </recommendedName>
</protein>
<keyword evidence="3" id="KW-0694">RNA-binding</keyword>
<dbReference type="OrthoDB" id="16538at2759"/>